<keyword evidence="2" id="KW-1185">Reference proteome</keyword>
<protein>
    <submittedName>
        <fullName evidence="1">Uncharacterized protein</fullName>
    </submittedName>
</protein>
<gene>
    <name evidence="1" type="ORF">DAT39_017163</name>
</gene>
<evidence type="ECO:0000313" key="1">
    <source>
        <dbReference type="EMBL" id="KAF5893135.1"/>
    </source>
</evidence>
<dbReference type="Proteomes" id="UP000727407">
    <property type="component" value="Unassembled WGS sequence"/>
</dbReference>
<comment type="caution">
    <text evidence="1">The sequence shown here is derived from an EMBL/GenBank/DDBJ whole genome shotgun (WGS) entry which is preliminary data.</text>
</comment>
<dbReference type="EMBL" id="QNUK01000450">
    <property type="protein sequence ID" value="KAF5893135.1"/>
    <property type="molecule type" value="Genomic_DNA"/>
</dbReference>
<proteinExistence type="predicted"/>
<reference evidence="1" key="1">
    <citation type="submission" date="2020-07" db="EMBL/GenBank/DDBJ databases">
        <title>Clarias magur genome sequencing, assembly and annotation.</title>
        <authorList>
            <person name="Kushwaha B."/>
            <person name="Kumar R."/>
            <person name="Das P."/>
            <person name="Joshi C.G."/>
            <person name="Kumar D."/>
            <person name="Nagpure N.S."/>
            <person name="Pandey M."/>
            <person name="Agarwal S."/>
            <person name="Srivastava S."/>
            <person name="Singh M."/>
            <person name="Sahoo L."/>
            <person name="Jayasankar P."/>
            <person name="Meher P.K."/>
            <person name="Koringa P.G."/>
            <person name="Iquebal M.A."/>
            <person name="Das S.P."/>
            <person name="Bit A."/>
            <person name="Patnaik S."/>
            <person name="Patel N."/>
            <person name="Shah T.M."/>
            <person name="Hinsu A."/>
            <person name="Jena J.K."/>
        </authorList>
    </citation>
    <scope>NUCLEOTIDE SEQUENCE</scope>
    <source>
        <strain evidence="1">CIFAMagur01</strain>
        <tissue evidence="1">Testis</tissue>
    </source>
</reference>
<accession>A0A8J4UBS6</accession>
<sequence>MSMVTLFHCSSTEIIMFCSERVHSKGNSSSSCAGTLKLIEQCAVEMSGHKKACKPFGQRCHLRINKATAIRGLRDLCGGSEHSPPFSHSQMYMETPSWAGQC</sequence>
<organism evidence="1 2">
    <name type="scientific">Clarias magur</name>
    <name type="common">Asian catfish</name>
    <name type="synonym">Macropteronotus magur</name>
    <dbReference type="NCBI Taxonomy" id="1594786"/>
    <lineage>
        <taxon>Eukaryota</taxon>
        <taxon>Metazoa</taxon>
        <taxon>Chordata</taxon>
        <taxon>Craniata</taxon>
        <taxon>Vertebrata</taxon>
        <taxon>Euteleostomi</taxon>
        <taxon>Actinopterygii</taxon>
        <taxon>Neopterygii</taxon>
        <taxon>Teleostei</taxon>
        <taxon>Ostariophysi</taxon>
        <taxon>Siluriformes</taxon>
        <taxon>Clariidae</taxon>
        <taxon>Clarias</taxon>
    </lineage>
</organism>
<dbReference type="AlphaFoldDB" id="A0A8J4UBS6"/>
<name>A0A8J4UBS6_CLAMG</name>
<evidence type="ECO:0000313" key="2">
    <source>
        <dbReference type="Proteomes" id="UP000727407"/>
    </source>
</evidence>